<evidence type="ECO:0008006" key="5">
    <source>
        <dbReference type="Google" id="ProtNLM"/>
    </source>
</evidence>
<reference evidence="3 4" key="1">
    <citation type="submission" date="2021-03" db="EMBL/GenBank/DDBJ databases">
        <title>Enterococcal diversity collection.</title>
        <authorList>
            <person name="Gilmore M.S."/>
            <person name="Schwartzman J."/>
            <person name="Van Tyne D."/>
            <person name="Martin M."/>
            <person name="Earl A.M."/>
            <person name="Manson A.L."/>
            <person name="Straub T."/>
            <person name="Salamzade R."/>
            <person name="Saavedra J."/>
            <person name="Lebreton F."/>
            <person name="Prichula J."/>
            <person name="Schaufler K."/>
            <person name="Gaca A."/>
            <person name="Sgardioli B."/>
            <person name="Wagenaar J."/>
            <person name="Strong T."/>
        </authorList>
    </citation>
    <scope>NUCLEOTIDE SEQUENCE [LARGE SCALE GENOMIC DNA]</scope>
    <source>
        <strain evidence="3 4">MJM16</strain>
    </source>
</reference>
<dbReference type="EMBL" id="JAFLVR010000007">
    <property type="protein sequence ID" value="MBO0451243.1"/>
    <property type="molecule type" value="Genomic_DNA"/>
</dbReference>
<evidence type="ECO:0000313" key="4">
    <source>
        <dbReference type="Proteomes" id="UP000664495"/>
    </source>
</evidence>
<keyword evidence="4" id="KW-1185">Reference proteome</keyword>
<dbReference type="Gene3D" id="3.40.50.1400">
    <property type="match status" value="2"/>
</dbReference>
<proteinExistence type="predicted"/>
<sequence length="232" mass="26628">MVGIIFVLHGRKNKLSSANVSVVEKAAEHLKIPYELGLLEGMQQTLEEAIQSLLNQQVTEIVFLPVLLFPATHAKEDLPERAEKAIEKQVPYHILPTLGTTDAVEDFLVQQIHSVEDSRAEVLLVAHGTPRSPEPFQQLEQIAKKVERKVKRRVYPSNYYGDHSYQSVLKRHSEPMIIQRLFLTEEYLSKKIKNEIREQREVRDVLLPTMQDSEALVSAIIERIEEIPCIQF</sequence>
<keyword evidence="1" id="KW-0479">Metal-binding</keyword>
<evidence type="ECO:0000256" key="1">
    <source>
        <dbReference type="ARBA" id="ARBA00022723"/>
    </source>
</evidence>
<dbReference type="RefSeq" id="WP_207107061.1">
    <property type="nucleotide sequence ID" value="NZ_JAFLVR010000007.1"/>
</dbReference>
<dbReference type="PANTHER" id="PTHR33542">
    <property type="entry name" value="SIROHYDROCHLORIN FERROCHELATASE, CHLOROPLASTIC"/>
    <property type="match status" value="1"/>
</dbReference>
<evidence type="ECO:0000313" key="3">
    <source>
        <dbReference type="EMBL" id="MBO0451243.1"/>
    </source>
</evidence>
<name>A0ABS3HCR6_9ENTE</name>
<dbReference type="CDD" id="cd03416">
    <property type="entry name" value="CbiX_SirB_N"/>
    <property type="match status" value="1"/>
</dbReference>
<accession>A0ABS3HCR6</accession>
<dbReference type="InterPro" id="IPR002762">
    <property type="entry name" value="CbiX-like"/>
</dbReference>
<dbReference type="InterPro" id="IPR050963">
    <property type="entry name" value="Sirohydro_Cobaltochel/CbiX"/>
</dbReference>
<organism evidence="3 4">
    <name type="scientific">Candidatus Enterococcus murrayae</name>
    <dbReference type="NCBI Taxonomy" id="2815321"/>
    <lineage>
        <taxon>Bacteria</taxon>
        <taxon>Bacillati</taxon>
        <taxon>Bacillota</taxon>
        <taxon>Bacilli</taxon>
        <taxon>Lactobacillales</taxon>
        <taxon>Enterococcaceae</taxon>
        <taxon>Enterococcus</taxon>
    </lineage>
</organism>
<dbReference type="Proteomes" id="UP000664495">
    <property type="component" value="Unassembled WGS sequence"/>
</dbReference>
<gene>
    <name evidence="3" type="ORF">JZO85_03130</name>
</gene>
<keyword evidence="2" id="KW-0456">Lyase</keyword>
<dbReference type="PANTHER" id="PTHR33542:SF3">
    <property type="entry name" value="SIROHYDROCHLORIN FERROCHELATASE, CHLOROPLASTIC"/>
    <property type="match status" value="1"/>
</dbReference>
<comment type="caution">
    <text evidence="3">The sequence shown here is derived from an EMBL/GenBank/DDBJ whole genome shotgun (WGS) entry which is preliminary data.</text>
</comment>
<dbReference type="Pfam" id="PF01903">
    <property type="entry name" value="CbiX"/>
    <property type="match status" value="1"/>
</dbReference>
<dbReference type="SUPFAM" id="SSF53800">
    <property type="entry name" value="Chelatase"/>
    <property type="match status" value="1"/>
</dbReference>
<protein>
    <recommendedName>
        <fullName evidence="5">Sirohydrochlorin ferrochelatase</fullName>
    </recommendedName>
</protein>
<evidence type="ECO:0000256" key="2">
    <source>
        <dbReference type="ARBA" id="ARBA00023239"/>
    </source>
</evidence>